<feature type="compositionally biased region" description="Low complexity" evidence="1">
    <location>
        <begin position="182"/>
        <end position="200"/>
    </location>
</feature>
<feature type="compositionally biased region" description="Basic and acidic residues" evidence="1">
    <location>
        <begin position="143"/>
        <end position="159"/>
    </location>
</feature>
<dbReference type="EC" id="1.8.1.9" evidence="2"/>
<feature type="compositionally biased region" description="Low complexity" evidence="1">
    <location>
        <begin position="127"/>
        <end position="139"/>
    </location>
</feature>
<proteinExistence type="predicted"/>
<organism evidence="2">
    <name type="scientific">uncultured Acetobacteraceae bacterium</name>
    <dbReference type="NCBI Taxonomy" id="169975"/>
    <lineage>
        <taxon>Bacteria</taxon>
        <taxon>Pseudomonadati</taxon>
        <taxon>Pseudomonadota</taxon>
        <taxon>Alphaproteobacteria</taxon>
        <taxon>Acetobacterales</taxon>
        <taxon>Acetobacteraceae</taxon>
        <taxon>environmental samples</taxon>
    </lineage>
</organism>
<keyword evidence="2" id="KW-0560">Oxidoreductase</keyword>
<feature type="compositionally biased region" description="Basic residues" evidence="1">
    <location>
        <begin position="160"/>
        <end position="175"/>
    </location>
</feature>
<feature type="non-terminal residue" evidence="2">
    <location>
        <position position="1"/>
    </location>
</feature>
<feature type="compositionally biased region" description="Basic residues" evidence="1">
    <location>
        <begin position="114"/>
        <end position="126"/>
    </location>
</feature>
<feature type="compositionally biased region" description="Basic residues" evidence="1">
    <location>
        <begin position="1"/>
        <end position="17"/>
    </location>
</feature>
<protein>
    <submittedName>
        <fullName evidence="2">Thioredoxin reductase</fullName>
        <ecNumber evidence="2">1.8.1.9</ecNumber>
    </submittedName>
</protein>
<feature type="compositionally biased region" description="Basic and acidic residues" evidence="1">
    <location>
        <begin position="74"/>
        <end position="95"/>
    </location>
</feature>
<name>A0A6J4HG11_9PROT</name>
<reference evidence="2" key="1">
    <citation type="submission" date="2020-02" db="EMBL/GenBank/DDBJ databases">
        <authorList>
            <person name="Meier V. D."/>
        </authorList>
    </citation>
    <scope>NUCLEOTIDE SEQUENCE</scope>
    <source>
        <strain evidence="2">AVDCRST_MAG08</strain>
    </source>
</reference>
<feature type="non-terminal residue" evidence="2">
    <location>
        <position position="325"/>
    </location>
</feature>
<feature type="compositionally biased region" description="Basic and acidic residues" evidence="1">
    <location>
        <begin position="217"/>
        <end position="226"/>
    </location>
</feature>
<sequence>GSAGARHARLPRRRRRAGGLDGGHLPGPLRAALPRGRCGGSPGRLDSREPQHPLLRRRHPGAGHPGAPARPRRAVRDPRPGGHGDRIAKDAERLRGGGGGKGWWRAPDRGPARAARHGFGRCRARPARPAGRGAARAGAVLPDLRRLRSPRQPDRGDRPRRARGRRGRLHRPHLLARRDAAHLGPAYGRPGARAAPAPGRARGEDRGAAGRGARRAGRPDRGDPHRGRAGTPVRRALFGAGSQVPHEPRPRPRRGPRPRGRAARGLAQPDLGEGPLRGRRRRPRPGPDRGGHGPRRRRGDPHPQPLRTADGGGAGRRHGAEPGRL</sequence>
<gene>
    <name evidence="2" type="ORF">AVDCRST_MAG08-697</name>
</gene>
<evidence type="ECO:0000256" key="1">
    <source>
        <dbReference type="SAM" id="MobiDB-lite"/>
    </source>
</evidence>
<feature type="compositionally biased region" description="Basic residues" evidence="1">
    <location>
        <begin position="251"/>
        <end position="262"/>
    </location>
</feature>
<evidence type="ECO:0000313" key="2">
    <source>
        <dbReference type="EMBL" id="CAA9222706.1"/>
    </source>
</evidence>
<feature type="region of interest" description="Disordered" evidence="1">
    <location>
        <begin position="1"/>
        <end position="325"/>
    </location>
</feature>
<dbReference type="EMBL" id="CADCTG010000075">
    <property type="protein sequence ID" value="CAA9222706.1"/>
    <property type="molecule type" value="Genomic_DNA"/>
</dbReference>
<feature type="compositionally biased region" description="Low complexity" evidence="1">
    <location>
        <begin position="263"/>
        <end position="274"/>
    </location>
</feature>
<accession>A0A6J4HG11</accession>
<dbReference type="GO" id="GO:0004791">
    <property type="term" value="F:thioredoxin-disulfide reductase (NADPH) activity"/>
    <property type="evidence" value="ECO:0007669"/>
    <property type="project" value="UniProtKB-EC"/>
</dbReference>
<dbReference type="AlphaFoldDB" id="A0A6J4HG11"/>